<dbReference type="EMBL" id="NKCI01000416">
    <property type="protein sequence ID" value="RSL41470.1"/>
    <property type="molecule type" value="Genomic_DNA"/>
</dbReference>
<dbReference type="OrthoDB" id="2013972at2759"/>
<evidence type="ECO:0000313" key="2">
    <source>
        <dbReference type="EMBL" id="RSL41470.1"/>
    </source>
</evidence>
<feature type="region of interest" description="Disordered" evidence="1">
    <location>
        <begin position="1"/>
        <end position="44"/>
    </location>
</feature>
<comment type="caution">
    <text evidence="2">The sequence shown here is derived from an EMBL/GenBank/DDBJ whole genome shotgun (WGS) entry which is preliminary data.</text>
</comment>
<organism evidence="2 3">
    <name type="scientific">Fusarium duplospermum</name>
    <dbReference type="NCBI Taxonomy" id="1325734"/>
    <lineage>
        <taxon>Eukaryota</taxon>
        <taxon>Fungi</taxon>
        <taxon>Dikarya</taxon>
        <taxon>Ascomycota</taxon>
        <taxon>Pezizomycotina</taxon>
        <taxon>Sordariomycetes</taxon>
        <taxon>Hypocreomycetidae</taxon>
        <taxon>Hypocreales</taxon>
        <taxon>Nectriaceae</taxon>
        <taxon>Fusarium</taxon>
        <taxon>Fusarium solani species complex</taxon>
    </lineage>
</organism>
<evidence type="ECO:0000256" key="1">
    <source>
        <dbReference type="SAM" id="MobiDB-lite"/>
    </source>
</evidence>
<keyword evidence="3" id="KW-1185">Reference proteome</keyword>
<name>A0A428NL17_9HYPO</name>
<dbReference type="Proteomes" id="UP000288168">
    <property type="component" value="Unassembled WGS sequence"/>
</dbReference>
<feature type="compositionally biased region" description="Low complexity" evidence="1">
    <location>
        <begin position="1"/>
        <end position="25"/>
    </location>
</feature>
<dbReference type="STRING" id="1325734.A0A428NL17"/>
<reference evidence="2 3" key="1">
    <citation type="submission" date="2017-06" db="EMBL/GenBank/DDBJ databases">
        <title>Comparative genomic analysis of Ambrosia Fusariam Clade fungi.</title>
        <authorList>
            <person name="Stajich J.E."/>
            <person name="Carrillo J."/>
            <person name="Kijimoto T."/>
            <person name="Eskalen A."/>
            <person name="O'Donnell K."/>
            <person name="Kasson M."/>
        </authorList>
    </citation>
    <scope>NUCLEOTIDE SEQUENCE [LARGE SCALE GENOMIC DNA]</scope>
    <source>
        <strain evidence="2 3">NRRL62584</strain>
    </source>
</reference>
<gene>
    <name evidence="2" type="ORF">CEP54_015813</name>
</gene>
<dbReference type="AlphaFoldDB" id="A0A428NL17"/>
<evidence type="ECO:0000313" key="3">
    <source>
        <dbReference type="Proteomes" id="UP000288168"/>
    </source>
</evidence>
<proteinExistence type="predicted"/>
<accession>A0A428NL17</accession>
<sequence length="112" mass="12376">MSSPKSPPKSASPRSPENPEAAAAPHADDNIEADTDSDSAYSVGAVTDTESLRSSILDYKWENGRRYHSYGDGTYWGPNDDRQQEAEDLIYFGSSLMANFIKLPSETAHRMF</sequence>
<protein>
    <submittedName>
        <fullName evidence="2">Uncharacterized protein</fullName>
    </submittedName>
</protein>